<dbReference type="InterPro" id="IPR044016">
    <property type="entry name" value="Big_13"/>
</dbReference>
<evidence type="ECO:0000313" key="4">
    <source>
        <dbReference type="Proteomes" id="UP000216021"/>
    </source>
</evidence>
<evidence type="ECO:0000259" key="1">
    <source>
        <dbReference type="Pfam" id="PF17936"/>
    </source>
</evidence>
<feature type="domain" description="Bacterial Ig-like" evidence="2">
    <location>
        <begin position="602"/>
        <end position="692"/>
    </location>
</feature>
<accession>A0A1S8CLB7</accession>
<evidence type="ECO:0000313" key="3">
    <source>
        <dbReference type="EMBL" id="OMQ23791.1"/>
    </source>
</evidence>
<proteinExistence type="predicted"/>
<dbReference type="OrthoDB" id="8481600at2"/>
<feature type="domain" description="Bacterial Ig-like" evidence="2">
    <location>
        <begin position="287"/>
        <end position="375"/>
    </location>
</feature>
<dbReference type="InterPro" id="IPR041498">
    <property type="entry name" value="Big_6"/>
</dbReference>
<feature type="domain" description="Bacterial Ig" evidence="1">
    <location>
        <begin position="202"/>
        <end position="266"/>
    </location>
</feature>
<sequence>MKNITDSSIRFSVITEGALIQAGYLDASLNEPTQYIPYIPGNTYVVQDIESASIEDVLVAERSGEDLILTLHNQESNQPHLVLENFFTHNGQLHQITPDGEFIRTLSAENNPQQGPATFNAESLGHIEQQPQHLALSILHEAPAAESNDALPQNTEAAPALPKPAMLSMASLTLDEAPTITHALDQLGARQGALKSGNVTDDQWSVLEGTGTPGATLEISDNGRVLGEAVVGANGQWSFTPEEKYSESGHVLVARDKTSGLSSDSFALIVDSVAPSRAVIDSISSDNNGSTPIAKNGYTSDNTPLIKGRAEAFSVVGIYNGKNMIGTALADATGAWEFSSAFTFPDGAYTISAKAVDFAGNTGLASLAYPITIDTIPPAVPTILQASDNFGAQQGTLSSGDLTDDRTPTLSGKAEAGVTVFINENGKLLGTTLADANGNWSFTPAAPLADGEHHFTTSARDKAGNNSNAESDAFTLVMGEDRAPTPTIESPTDDVGSIQGLLKQGDSTDDATPTLHGKAQAGDTVKIFDNGVLVGQTQADAQGNWSFTPATALSEGQHAFQAQATNATHSPSQLSPAFEIVLDMTPPDASNLAITGVYDDVGTITGNVVNGGRTDDQKPTLSGTGPAGETVVIYVTDTNGQREIGRAQISNNGTWTLTVNEALSLGTQTFSAVAIDAAGNATPNSSDYRVTVTTNDTIGGFDLSSHQTSGGPINTTVYGNQANPQVTKLANGNLVVVWQGDNGGYDVYMQLMDPTGTQKIGREQLVNQRQANNQDTPQVVALADGGFLVVFESYQSSSLDNSGDGVFARKYSASGAAQTDEFLVNQTIVGGQRVASALALPDGGYIVSWYSEQSGGSIVQRIYDAHNQPVSNELVIKSGGAAGAYGGPEMVLFEDGPHAGWYLTVWAGVDSNGAGVMGQLRKTDGSTAGPVLTLNTTQDGLQQYPDVITLKDGSFVVFWDTNDSKAVGSDIRAAHYSFNPATGATTLLGNGDFIVNQYQVGKQYKPVGVALDDGGYMLIWGSEGGDGDGSAIFAQRFDANSNKIGHEFLVNPTTWGNQGSGWDDVDLTHILDATLMDNGNIYVTWHSDKIDPNGYGIEGVVIDTDAGFYSEFQVNRTIANNQIKSVTTALDDGNFMVVWISYEAGNPDVKGQLFNEQGMPIGPETLFSQDTKAYNQLNPAITTLADGTFVVAWASAEAGNCIRTAHYGYKYDADGQVIGTVQIGTEHVVNPTPGATYTDAPHITALDDGGYLVTWRKGNSSMVSRQYDANDQPVTGEVLIGSALQDGSGTVLTTLADGRVAVAYSTQQGGNAADLDIMVKIYDPVTHTYGQGFIANQTLPGIQGSPSITALANGNFVVAWDNNDTSGLDQNAWSIYGRVYSASGLALSNEFIVNTFTPYSQQKPVLKTNPNGGFVAVYASQADSVPGAGTYGIYMQFFDDNGHRVGQELQINQLVVGDQHEPDVTFLADGRMFVSWTDYGVGDGSYSSIKGRIIDLDGTLGEEITTHSSTQQSAKALFALADDADHGSLWMLLDDGSTSGLMLSGESLSAVRGGAGDDVIGIKNTSFASIQGGDGVDTLLLDGKNMALDLDALIGRITGIEKIDLGQGSANSLSLSASALEGMGQTNMVMADGKNQLVINGDGSNALQLLDTQSESWAEAGQAEIGGVVYHTYVAGATELLVEQNIHVTVM</sequence>
<dbReference type="SUPFAM" id="SSF51120">
    <property type="entry name" value="beta-Roll"/>
    <property type="match status" value="1"/>
</dbReference>
<dbReference type="Proteomes" id="UP000216021">
    <property type="component" value="Unassembled WGS sequence"/>
</dbReference>
<dbReference type="RefSeq" id="WP_076941998.1">
    <property type="nucleotide sequence ID" value="NZ_MOXD01000004.1"/>
</dbReference>
<dbReference type="Gene3D" id="2.60.40.10">
    <property type="entry name" value="Immunoglobulins"/>
    <property type="match status" value="5"/>
</dbReference>
<evidence type="ECO:0000259" key="2">
    <source>
        <dbReference type="Pfam" id="PF19077"/>
    </source>
</evidence>
<keyword evidence="4" id="KW-1185">Reference proteome</keyword>
<dbReference type="InterPro" id="IPR011049">
    <property type="entry name" value="Serralysin-like_metalloprot_C"/>
</dbReference>
<organism evidence="3 4">
    <name type="scientific">Serratia oryzae</name>
    <dbReference type="NCBI Taxonomy" id="2034155"/>
    <lineage>
        <taxon>Bacteria</taxon>
        <taxon>Pseudomonadati</taxon>
        <taxon>Pseudomonadota</taxon>
        <taxon>Gammaproteobacteria</taxon>
        <taxon>Enterobacterales</taxon>
        <taxon>Yersiniaceae</taxon>
        <taxon>Serratia</taxon>
    </lineage>
</organism>
<feature type="domain" description="Bacterial Ig-like" evidence="2">
    <location>
        <begin position="393"/>
        <end position="475"/>
    </location>
</feature>
<dbReference type="Pfam" id="PF17936">
    <property type="entry name" value="Big_6"/>
    <property type="match status" value="1"/>
</dbReference>
<feature type="domain" description="Bacterial Ig-like" evidence="2">
    <location>
        <begin position="495"/>
        <end position="576"/>
    </location>
</feature>
<dbReference type="NCBIfam" id="NF033510">
    <property type="entry name" value="Ca_tandemer"/>
    <property type="match status" value="4"/>
</dbReference>
<protein>
    <recommendedName>
        <fullName evidence="5">Bacterial Ig-like domain-containing protein</fullName>
    </recommendedName>
</protein>
<name>A0A1S8CLB7_9GAMM</name>
<gene>
    <name evidence="3" type="ORF">BMI79_09815</name>
</gene>
<comment type="caution">
    <text evidence="3">The sequence shown here is derived from an EMBL/GenBank/DDBJ whole genome shotgun (WGS) entry which is preliminary data.</text>
</comment>
<dbReference type="STRING" id="2034155.BMI79_09815"/>
<reference evidence="3 4" key="1">
    <citation type="submission" date="2016-11" db="EMBL/GenBank/DDBJ databases">
        <title>Rahnella oryzae sp. nov., isolated from rice root.</title>
        <authorList>
            <person name="Zhang X.-X."/>
            <person name="Zhang J."/>
        </authorList>
    </citation>
    <scope>NUCLEOTIDE SEQUENCE [LARGE SCALE GENOMIC DNA]</scope>
    <source>
        <strain evidence="3 4">J11-6</strain>
    </source>
</reference>
<dbReference type="EMBL" id="MOXD01000004">
    <property type="protein sequence ID" value="OMQ23791.1"/>
    <property type="molecule type" value="Genomic_DNA"/>
</dbReference>
<dbReference type="Pfam" id="PF19077">
    <property type="entry name" value="Big_13"/>
    <property type="match status" value="4"/>
</dbReference>
<evidence type="ECO:0008006" key="5">
    <source>
        <dbReference type="Google" id="ProtNLM"/>
    </source>
</evidence>
<dbReference type="InterPro" id="IPR013783">
    <property type="entry name" value="Ig-like_fold"/>
</dbReference>